<evidence type="ECO:0000256" key="3">
    <source>
        <dbReference type="ARBA" id="ARBA00022801"/>
    </source>
</evidence>
<dbReference type="GO" id="GO:0004065">
    <property type="term" value="F:arylsulfatase activity"/>
    <property type="evidence" value="ECO:0007669"/>
    <property type="project" value="TreeGrafter"/>
</dbReference>
<dbReference type="SMR" id="A0A3D9VED7"/>
<evidence type="ECO:0000256" key="2">
    <source>
        <dbReference type="ARBA" id="ARBA00022723"/>
    </source>
</evidence>
<dbReference type="InterPro" id="IPR024607">
    <property type="entry name" value="Sulfatase_CS"/>
</dbReference>
<sequence>MSERPNIVLIHWHDLGTWLGTYGVPHVSSPSVDRIAAEGVRFDRAFSTAPLCSPARAALMTGRYPHAVGMLGLQHHGWEYRPDVETLPMHLRRLGYHSVNVGMQHEARDPARLGYDEVIEARDPATGWQRADTVVDHALAWLRAPERRREPFLAVVGFFEVHRPYPADLYPPDDPVWVPPFLPDNAHTRQDLAAFQGAIRVADRAVGRLVEALRQEALLDRTWIVFTTDHGMAFPRAKSTLYDPGIRVSLVVRPPDGTSFRRGQTDRLVSHVDVVPTLLDLASPGAARQLSVDGRSHAAWLRGEEDAGRSEVFAEKTYHDSYDPIRAIRTSRWKYIRNAEPGPLLRLPLDIEESPTRAGMGDDHVRPRPEVELYDLAADPWERRNLAGQPDVADVERELAAALDQWQRATGDPLLDGPVPAPA</sequence>
<dbReference type="CDD" id="cd16027">
    <property type="entry name" value="SGSH"/>
    <property type="match status" value="1"/>
</dbReference>
<evidence type="ECO:0000256" key="4">
    <source>
        <dbReference type="ARBA" id="ARBA00022837"/>
    </source>
</evidence>
<protein>
    <submittedName>
        <fullName evidence="6">Arylsulfatase A-like enzyme</fullName>
    </submittedName>
</protein>
<dbReference type="RefSeq" id="WP_147304657.1">
    <property type="nucleotide sequence ID" value="NZ_QTUC01000001.1"/>
</dbReference>
<keyword evidence="3" id="KW-0378">Hydrolase</keyword>
<dbReference type="Proteomes" id="UP000256485">
    <property type="component" value="Unassembled WGS sequence"/>
</dbReference>
<dbReference type="GO" id="GO:0046872">
    <property type="term" value="F:metal ion binding"/>
    <property type="evidence" value="ECO:0007669"/>
    <property type="project" value="UniProtKB-KW"/>
</dbReference>
<organism evidence="6 7">
    <name type="scientific">Thermasporomyces composti</name>
    <dbReference type="NCBI Taxonomy" id="696763"/>
    <lineage>
        <taxon>Bacteria</taxon>
        <taxon>Bacillati</taxon>
        <taxon>Actinomycetota</taxon>
        <taxon>Actinomycetes</taxon>
        <taxon>Propionibacteriales</taxon>
        <taxon>Nocardioidaceae</taxon>
        <taxon>Thermasporomyces</taxon>
    </lineage>
</organism>
<evidence type="ECO:0000259" key="5">
    <source>
        <dbReference type="Pfam" id="PF00884"/>
    </source>
</evidence>
<dbReference type="InterPro" id="IPR050738">
    <property type="entry name" value="Sulfatase"/>
</dbReference>
<reference evidence="6 7" key="1">
    <citation type="submission" date="2018-08" db="EMBL/GenBank/DDBJ databases">
        <title>Sequencing the genomes of 1000 actinobacteria strains.</title>
        <authorList>
            <person name="Klenk H.-P."/>
        </authorList>
    </citation>
    <scope>NUCLEOTIDE SEQUENCE [LARGE SCALE GENOMIC DNA]</scope>
    <source>
        <strain evidence="6 7">DSM 22891</strain>
    </source>
</reference>
<accession>A0A3D9VED7</accession>
<dbReference type="AlphaFoldDB" id="A0A3D9VED7"/>
<dbReference type="PANTHER" id="PTHR42693:SF53">
    <property type="entry name" value="ENDO-4-O-SULFATASE"/>
    <property type="match status" value="1"/>
</dbReference>
<dbReference type="PANTHER" id="PTHR42693">
    <property type="entry name" value="ARYLSULFATASE FAMILY MEMBER"/>
    <property type="match status" value="1"/>
</dbReference>
<evidence type="ECO:0000313" key="6">
    <source>
        <dbReference type="EMBL" id="REF36504.1"/>
    </source>
</evidence>
<proteinExistence type="inferred from homology"/>
<gene>
    <name evidence="6" type="ORF">DFJ64_1916</name>
</gene>
<dbReference type="SUPFAM" id="SSF53649">
    <property type="entry name" value="Alkaline phosphatase-like"/>
    <property type="match status" value="1"/>
</dbReference>
<dbReference type="InterPro" id="IPR000917">
    <property type="entry name" value="Sulfatase_N"/>
</dbReference>
<keyword evidence="2" id="KW-0479">Metal-binding</keyword>
<keyword evidence="7" id="KW-1185">Reference proteome</keyword>
<name>A0A3D9VED7_THECX</name>
<dbReference type="InterPro" id="IPR017850">
    <property type="entry name" value="Alkaline_phosphatase_core_sf"/>
</dbReference>
<dbReference type="PROSITE" id="PS00523">
    <property type="entry name" value="SULFATASE_1"/>
    <property type="match status" value="1"/>
</dbReference>
<dbReference type="EMBL" id="QTUC01000001">
    <property type="protein sequence ID" value="REF36504.1"/>
    <property type="molecule type" value="Genomic_DNA"/>
</dbReference>
<comment type="caution">
    <text evidence="6">The sequence shown here is derived from an EMBL/GenBank/DDBJ whole genome shotgun (WGS) entry which is preliminary data.</text>
</comment>
<feature type="domain" description="Sulfatase N-terminal" evidence="5">
    <location>
        <begin position="5"/>
        <end position="282"/>
    </location>
</feature>
<dbReference type="Pfam" id="PF00884">
    <property type="entry name" value="Sulfatase"/>
    <property type="match status" value="1"/>
</dbReference>
<dbReference type="OrthoDB" id="9777306at2"/>
<comment type="similarity">
    <text evidence="1">Belongs to the sulfatase family.</text>
</comment>
<keyword evidence="4" id="KW-0106">Calcium</keyword>
<dbReference type="Gene3D" id="3.40.720.10">
    <property type="entry name" value="Alkaline Phosphatase, subunit A"/>
    <property type="match status" value="1"/>
</dbReference>
<evidence type="ECO:0000313" key="7">
    <source>
        <dbReference type="Proteomes" id="UP000256485"/>
    </source>
</evidence>
<evidence type="ECO:0000256" key="1">
    <source>
        <dbReference type="ARBA" id="ARBA00008779"/>
    </source>
</evidence>